<keyword evidence="3" id="KW-1185">Reference proteome</keyword>
<evidence type="ECO:0000313" key="2">
    <source>
        <dbReference type="EnsemblPlants" id="cds.evm.model.08.1159"/>
    </source>
</evidence>
<dbReference type="PANTHER" id="PTHR31635">
    <property type="entry name" value="REVERSE TRANSCRIPTASE DOMAIN-CONTAINING PROTEIN-RELATED"/>
    <property type="match status" value="1"/>
</dbReference>
<dbReference type="EnsemblPlants" id="evm.model.08.1159">
    <property type="protein sequence ID" value="cds.evm.model.08.1159"/>
    <property type="gene ID" value="evm.TU.08.1159"/>
</dbReference>
<organism evidence="2 3">
    <name type="scientific">Cannabis sativa</name>
    <name type="common">Hemp</name>
    <name type="synonym">Marijuana</name>
    <dbReference type="NCBI Taxonomy" id="3483"/>
    <lineage>
        <taxon>Eukaryota</taxon>
        <taxon>Viridiplantae</taxon>
        <taxon>Streptophyta</taxon>
        <taxon>Embryophyta</taxon>
        <taxon>Tracheophyta</taxon>
        <taxon>Spermatophyta</taxon>
        <taxon>Magnoliopsida</taxon>
        <taxon>eudicotyledons</taxon>
        <taxon>Gunneridae</taxon>
        <taxon>Pentapetalae</taxon>
        <taxon>rosids</taxon>
        <taxon>fabids</taxon>
        <taxon>Rosales</taxon>
        <taxon>Cannabaceae</taxon>
        <taxon>Cannabis</taxon>
    </lineage>
</organism>
<dbReference type="EMBL" id="UZAU01000705">
    <property type="status" value="NOT_ANNOTATED_CDS"/>
    <property type="molecule type" value="Genomic_DNA"/>
</dbReference>
<sequence length="360" mass="40936">MVPLLKSGKDGWATIILDMEKAFDRVEWNFVQAIMLHCHFPVNFVSLVIKCISTASFRLLVNGVMSDCFKSNRGIRQGDPLSPYIFLLVSEGLSAAIRYQESINNFRDSLVARLFKAKYFRHKSFLNASKGHCASFTWQSLLWGRDLLKRGLLWKEGNGKSISTVHSYWIPGWRLISYKGNVQPLDPTVSYFIDENGCWRKDRLLDFFDHDLVLAILAVLIGDPSLEDSLIWGHHLSGSFTVNSAYHLVKSSTSFPASSDNHSLVRWWKNKAILSFVEFQIKALLHDFDEAQDCSAVHLGQSSELAKIEGRRISNSEDHTFLLQHVYRNLNDVPHKLARTALGLQSEVIWNGNVPNLDIL</sequence>
<dbReference type="OMA" id="NINALWV"/>
<reference evidence="2" key="1">
    <citation type="submission" date="2018-11" db="EMBL/GenBank/DDBJ databases">
        <authorList>
            <person name="Grassa J C."/>
        </authorList>
    </citation>
    <scope>NUCLEOTIDE SEQUENCE [LARGE SCALE GENOMIC DNA]</scope>
</reference>
<dbReference type="PANTHER" id="PTHR31635:SF196">
    <property type="entry name" value="REVERSE TRANSCRIPTASE DOMAIN-CONTAINING PROTEIN-RELATED"/>
    <property type="match status" value="1"/>
</dbReference>
<accession>A0A803Q7T2</accession>
<dbReference type="InterPro" id="IPR000477">
    <property type="entry name" value="RT_dom"/>
</dbReference>
<feature type="domain" description="Reverse transcriptase" evidence="1">
    <location>
        <begin position="9"/>
        <end position="101"/>
    </location>
</feature>
<dbReference type="AlphaFoldDB" id="A0A803Q7T2"/>
<protein>
    <recommendedName>
        <fullName evidence="1">Reverse transcriptase domain-containing protein</fullName>
    </recommendedName>
</protein>
<reference evidence="2" key="2">
    <citation type="submission" date="2021-03" db="UniProtKB">
        <authorList>
            <consortium name="EnsemblPlants"/>
        </authorList>
    </citation>
    <scope>IDENTIFICATION</scope>
</reference>
<name>A0A803Q7T2_CANSA</name>
<dbReference type="Proteomes" id="UP000596661">
    <property type="component" value="Chromosome 8"/>
</dbReference>
<proteinExistence type="predicted"/>
<evidence type="ECO:0000313" key="3">
    <source>
        <dbReference type="Proteomes" id="UP000596661"/>
    </source>
</evidence>
<dbReference type="Pfam" id="PF00078">
    <property type="entry name" value="RVT_1"/>
    <property type="match status" value="1"/>
</dbReference>
<evidence type="ECO:0000259" key="1">
    <source>
        <dbReference type="Pfam" id="PF00078"/>
    </source>
</evidence>
<dbReference type="Gramene" id="evm.model.08.1159">
    <property type="protein sequence ID" value="cds.evm.model.08.1159"/>
    <property type="gene ID" value="evm.TU.08.1159"/>
</dbReference>